<evidence type="ECO:0000256" key="1">
    <source>
        <dbReference type="SAM" id="Phobius"/>
    </source>
</evidence>
<feature type="transmembrane region" description="Helical" evidence="1">
    <location>
        <begin position="12"/>
        <end position="30"/>
    </location>
</feature>
<accession>A0ABS8Z1X2</accession>
<keyword evidence="1" id="KW-0812">Transmembrane</keyword>
<evidence type="ECO:0000313" key="3">
    <source>
        <dbReference type="Proteomes" id="UP001521150"/>
    </source>
</evidence>
<evidence type="ECO:0000313" key="2">
    <source>
        <dbReference type="EMBL" id="MCE7001457.1"/>
    </source>
</evidence>
<dbReference type="Proteomes" id="UP001521150">
    <property type="component" value="Unassembled WGS sequence"/>
</dbReference>
<comment type="caution">
    <text evidence="2">The sequence shown here is derived from an EMBL/GenBank/DDBJ whole genome shotgun (WGS) entry which is preliminary data.</text>
</comment>
<reference evidence="2 3" key="1">
    <citation type="submission" date="2021-12" db="EMBL/GenBank/DDBJ databases">
        <title>Genome sequence of Kibdelosporangium philippinense ATCC 49844.</title>
        <authorList>
            <person name="Fedorov E.A."/>
            <person name="Omeragic M."/>
            <person name="Shalygina K.F."/>
            <person name="Maclea K.S."/>
        </authorList>
    </citation>
    <scope>NUCLEOTIDE SEQUENCE [LARGE SCALE GENOMIC DNA]</scope>
    <source>
        <strain evidence="2 3">ATCC 49844</strain>
    </source>
</reference>
<organism evidence="2 3">
    <name type="scientific">Kibdelosporangium philippinense</name>
    <dbReference type="NCBI Taxonomy" id="211113"/>
    <lineage>
        <taxon>Bacteria</taxon>
        <taxon>Bacillati</taxon>
        <taxon>Actinomycetota</taxon>
        <taxon>Actinomycetes</taxon>
        <taxon>Pseudonocardiales</taxon>
        <taxon>Pseudonocardiaceae</taxon>
        <taxon>Kibdelosporangium</taxon>
    </lineage>
</organism>
<name>A0ABS8Z1X2_9PSEU</name>
<keyword evidence="1" id="KW-1133">Transmembrane helix</keyword>
<protein>
    <submittedName>
        <fullName evidence="2">Uncharacterized protein</fullName>
    </submittedName>
</protein>
<keyword evidence="1" id="KW-0472">Membrane</keyword>
<proteinExistence type="predicted"/>
<gene>
    <name evidence="2" type="ORF">LWC34_01170</name>
</gene>
<dbReference type="RefSeq" id="WP_233722523.1">
    <property type="nucleotide sequence ID" value="NZ_JAJVCN010000001.1"/>
</dbReference>
<dbReference type="EMBL" id="JAJVCN010000001">
    <property type="protein sequence ID" value="MCE7001457.1"/>
    <property type="molecule type" value="Genomic_DNA"/>
</dbReference>
<keyword evidence="3" id="KW-1185">Reference proteome</keyword>
<sequence length="129" mass="14185">MPGQGAVPVSNMLLYLMIAIAPTAACWALLRLPRLARRLRRATSVSTNPPIERVAADLRRVHRVLVGYGPGTPMVRRTGALQAYDALLMQACRAIDVPHRLDQLPMGTPLEVERLRVEQSLISAGLVIR</sequence>